<organism evidence="1 2">
    <name type="scientific">Streptomyces citrinus</name>
    <dbReference type="NCBI Taxonomy" id="3118173"/>
    <lineage>
        <taxon>Bacteria</taxon>
        <taxon>Bacillati</taxon>
        <taxon>Actinomycetota</taxon>
        <taxon>Actinomycetes</taxon>
        <taxon>Kitasatosporales</taxon>
        <taxon>Streptomycetaceae</taxon>
        <taxon>Streptomyces</taxon>
    </lineage>
</organism>
<evidence type="ECO:0000313" key="2">
    <source>
        <dbReference type="Proteomes" id="UP001432251"/>
    </source>
</evidence>
<reference evidence="1" key="1">
    <citation type="journal article" date="2025" name="Int. J. Syst. Evol. Microbiol.">
        <title>Streptomyces citrinus sp. nov., with yellow diffusible pigment.</title>
        <authorList>
            <person name="He Y."/>
            <person name="Yang E."/>
            <person name="Xu J."/>
            <person name="Sun Y."/>
            <person name="Sun L."/>
        </authorList>
    </citation>
    <scope>NUCLEOTIDE SEQUENCE</scope>
    <source>
        <strain evidence="1">Q6</strain>
    </source>
</reference>
<gene>
    <name evidence="1" type="ORF">V2W30_15810</name>
</gene>
<keyword evidence="2" id="KW-1185">Reference proteome</keyword>
<accession>A0ACD5ABS5</accession>
<evidence type="ECO:0000313" key="1">
    <source>
        <dbReference type="EMBL" id="WWQ64662.1"/>
    </source>
</evidence>
<dbReference type="Proteomes" id="UP001432251">
    <property type="component" value="Chromosome"/>
</dbReference>
<sequence>MAVRTDTPPIDSAAPAPPWLTQALPRLRGLEPTRSYGYAGELLHDDGRADMEAYGARVADLALRLGEALLSYGGSAEEAVAGMLVTAETYGLSYCEPGVTLASVQLSAYAPGELMPLHASRVIRKHATDFRTLGRIHRLVDRISARELDLDEARAETARVLDGPPARGGRWRVPVQTGFVAAGGSVVFGGGPLTSLCSFLAGLFGAALCGWLGRRGVPAFYRYAVASMPAGALALAVSGTAPPSAVQAIVVAGVLGLLPTVTFVSAIQDALTGHYLTALGRLCDALLVFAAVVTGVVVVLGLGDLAGSRCPSCRPRCAPTTSAPRPSAPLSSRSPWRHGPAPRDGTGRPPRGSGSPGSWSRSSSGRWGSRRSSARRWWPRWSAARAISWPGAAGSPRCRWSCPGSRRCCRAGRCTRR</sequence>
<name>A0ACD5ABS5_9ACTN</name>
<protein>
    <submittedName>
        <fullName evidence="1">Threonine/serine exporter family protein</fullName>
    </submittedName>
</protein>
<proteinExistence type="predicted"/>
<dbReference type="EMBL" id="CP146022">
    <property type="protein sequence ID" value="WWQ64662.1"/>
    <property type="molecule type" value="Genomic_DNA"/>
</dbReference>